<evidence type="ECO:0000313" key="9">
    <source>
        <dbReference type="EMBL" id="MBC5710518.1"/>
    </source>
</evidence>
<dbReference type="NCBIfam" id="TIGR01395">
    <property type="entry name" value="FlgC"/>
    <property type="match status" value="1"/>
</dbReference>
<keyword evidence="10" id="KW-1185">Reference proteome</keyword>
<keyword evidence="9" id="KW-0969">Cilium</keyword>
<evidence type="ECO:0000256" key="2">
    <source>
        <dbReference type="ARBA" id="ARBA00009677"/>
    </source>
</evidence>
<evidence type="ECO:0000256" key="4">
    <source>
        <dbReference type="ARBA" id="ARBA00023143"/>
    </source>
</evidence>
<feature type="domain" description="Flagellar basal-body/hook protein C-terminal" evidence="8">
    <location>
        <begin position="99"/>
        <end position="141"/>
    </location>
</feature>
<dbReference type="Pfam" id="PF06429">
    <property type="entry name" value="Flg_bbr_C"/>
    <property type="match status" value="1"/>
</dbReference>
<name>A0ABR7HBH9_9FIRM</name>
<proteinExistence type="inferred from homology"/>
<comment type="similarity">
    <text evidence="2">Belongs to the flagella basal body rod proteins family.</text>
</comment>
<dbReference type="Pfam" id="PF00460">
    <property type="entry name" value="Flg_bb_rod"/>
    <property type="match status" value="1"/>
</dbReference>
<dbReference type="RefSeq" id="WP_187023298.1">
    <property type="nucleotide sequence ID" value="NZ_JACOPB010000011.1"/>
</dbReference>
<evidence type="ECO:0000256" key="6">
    <source>
        <dbReference type="RuleBase" id="RU362062"/>
    </source>
</evidence>
<evidence type="ECO:0000256" key="3">
    <source>
        <dbReference type="ARBA" id="ARBA00017941"/>
    </source>
</evidence>
<dbReference type="InterPro" id="IPR010930">
    <property type="entry name" value="Flg_bb/hook_C_dom"/>
</dbReference>
<dbReference type="InterPro" id="IPR001444">
    <property type="entry name" value="Flag_bb_rod_N"/>
</dbReference>
<accession>A0ABR7HBH9</accession>
<dbReference type="PANTHER" id="PTHR30435:SF2">
    <property type="entry name" value="FLAGELLAR BASAL-BODY ROD PROTEIN FLGC"/>
    <property type="match status" value="1"/>
</dbReference>
<comment type="subunit">
    <text evidence="5 6">The basal body constitutes a major portion of the flagellar organelle and consists of four rings (L,P,S, and M) mounted on a central rod. The rod consists of about 26 subunits of FlgG in the distal portion, and FlgB, FlgC and FlgF are thought to build up the proximal portion of the rod with about 6 subunits each.</text>
</comment>
<evidence type="ECO:0000259" key="8">
    <source>
        <dbReference type="Pfam" id="PF06429"/>
    </source>
</evidence>
<dbReference type="Proteomes" id="UP000634672">
    <property type="component" value="Unassembled WGS sequence"/>
</dbReference>
<protein>
    <recommendedName>
        <fullName evidence="3 6">Flagellar basal-body rod protein FlgC</fullName>
    </recommendedName>
</protein>
<evidence type="ECO:0000256" key="1">
    <source>
        <dbReference type="ARBA" id="ARBA00004117"/>
    </source>
</evidence>
<evidence type="ECO:0000256" key="5">
    <source>
        <dbReference type="ARBA" id="ARBA00025933"/>
    </source>
</evidence>
<keyword evidence="9" id="KW-0282">Flagellum</keyword>
<gene>
    <name evidence="9" type="primary">flgC</name>
    <name evidence="9" type="ORF">H8S75_21440</name>
</gene>
<sequence>MAFLSSMDICASGMTAQRLRLDIAAENITNRDTTRTEGGGPYRKKSVVFREIPSTSFQEVLGRAVNGRKGGVEVEAIVLDQSPMDLVYNPDHPDARPDGYVEMPNVDLLAETIDAMSASRSYEANLTALNTIKQMASKALEIGR</sequence>
<keyword evidence="4 6" id="KW-0975">Bacterial flagellum</keyword>
<comment type="subcellular location">
    <subcellularLocation>
        <location evidence="1 6">Bacterial flagellum basal body</location>
    </subcellularLocation>
</comment>
<comment type="caution">
    <text evidence="9">The sequence shown here is derived from an EMBL/GenBank/DDBJ whole genome shotgun (WGS) entry which is preliminary data.</text>
</comment>
<evidence type="ECO:0000259" key="7">
    <source>
        <dbReference type="Pfam" id="PF00460"/>
    </source>
</evidence>
<organism evidence="9 10">
    <name type="scientific">Hungatella hominis</name>
    <dbReference type="NCBI Taxonomy" id="2763050"/>
    <lineage>
        <taxon>Bacteria</taxon>
        <taxon>Bacillati</taxon>
        <taxon>Bacillota</taxon>
        <taxon>Clostridia</taxon>
        <taxon>Lachnospirales</taxon>
        <taxon>Lachnospiraceae</taxon>
        <taxon>Hungatella</taxon>
    </lineage>
</organism>
<dbReference type="EMBL" id="JACOPB010000011">
    <property type="protein sequence ID" value="MBC5710518.1"/>
    <property type="molecule type" value="Genomic_DNA"/>
</dbReference>
<dbReference type="PANTHER" id="PTHR30435">
    <property type="entry name" value="FLAGELLAR PROTEIN"/>
    <property type="match status" value="1"/>
</dbReference>
<evidence type="ECO:0000313" key="10">
    <source>
        <dbReference type="Proteomes" id="UP000634672"/>
    </source>
</evidence>
<reference evidence="9 10" key="1">
    <citation type="submission" date="2020-08" db="EMBL/GenBank/DDBJ databases">
        <title>Genome public.</title>
        <authorList>
            <person name="Liu C."/>
            <person name="Sun Q."/>
        </authorList>
    </citation>
    <scope>NUCLEOTIDE SEQUENCE [LARGE SCALE GENOMIC DNA]</scope>
    <source>
        <strain evidence="9 10">NSJ-66</strain>
    </source>
</reference>
<keyword evidence="9" id="KW-0966">Cell projection</keyword>
<dbReference type="InterPro" id="IPR006299">
    <property type="entry name" value="FlgC"/>
</dbReference>
<feature type="domain" description="Flagellar basal body rod protein N-terminal" evidence="7">
    <location>
        <begin position="8"/>
        <end position="34"/>
    </location>
</feature>